<keyword evidence="5 6" id="KW-0665">Pyrimidine biosynthesis</keyword>
<comment type="subunit">
    <text evidence="6">Homodimer.</text>
</comment>
<comment type="pathway">
    <text evidence="1 6">Pyrimidine metabolism; UMP biosynthesis via de novo pathway; UMP from orotate: step 1/2.</text>
</comment>
<sequence>MAKVVDILKKIGAVITDDHFVYTSGKHGSVYINKDALYPHTKETSEVCRAMAEMFKDKDIEAVVGPALGGIILSQWVAHHLSQIKGKEVFGVYTEKDETDNQVLRRGYDQVIKGKKVLVVEDLTTTGGSVKKVVDTVRQAGAEVIAVCVMVNRDPVNVNESTVGAPFVAADVLEAQAFDEAECPFCKQNRPINTNVGHGKEYLAKKAQK</sequence>
<dbReference type="Pfam" id="PF00156">
    <property type="entry name" value="Pribosyltran"/>
    <property type="match status" value="1"/>
</dbReference>
<comment type="caution">
    <text evidence="8">The sequence shown here is derived from an EMBL/GenBank/DDBJ whole genome shotgun (WGS) entry which is preliminary data.</text>
</comment>
<dbReference type="InterPro" id="IPR023031">
    <property type="entry name" value="OPRT"/>
</dbReference>
<gene>
    <name evidence="6" type="primary">pyrE</name>
    <name evidence="8" type="ORF">AUK18_00895</name>
</gene>
<comment type="cofactor">
    <cofactor evidence="6">
        <name>Mg(2+)</name>
        <dbReference type="ChEBI" id="CHEBI:18420"/>
    </cofactor>
</comment>
<feature type="domain" description="Phosphoribosyltransferase" evidence="7">
    <location>
        <begin position="35"/>
        <end position="153"/>
    </location>
</feature>
<evidence type="ECO:0000256" key="3">
    <source>
        <dbReference type="ARBA" id="ARBA00022676"/>
    </source>
</evidence>
<comment type="function">
    <text evidence="6">Catalyzes the transfer of a ribosyl phosphate group from 5-phosphoribose 1-diphosphate to orotate, leading to the formation of orotidine monophosphate (OMP).</text>
</comment>
<dbReference type="GO" id="GO:0000287">
    <property type="term" value="F:magnesium ion binding"/>
    <property type="evidence" value="ECO:0007669"/>
    <property type="project" value="UniProtKB-UniRule"/>
</dbReference>
<dbReference type="PANTHER" id="PTHR19278">
    <property type="entry name" value="OROTATE PHOSPHORIBOSYLTRANSFERASE"/>
    <property type="match status" value="1"/>
</dbReference>
<feature type="binding site" description="in other chain" evidence="6">
    <location>
        <begin position="121"/>
        <end position="129"/>
    </location>
    <ligand>
        <name>5-phospho-alpha-D-ribose 1-diphosphate</name>
        <dbReference type="ChEBI" id="CHEBI:58017"/>
        <note>ligand shared between dimeric partners</note>
    </ligand>
</feature>
<name>A0A1J5AZM0_9BACT</name>
<evidence type="ECO:0000256" key="6">
    <source>
        <dbReference type="HAMAP-Rule" id="MF_01208"/>
    </source>
</evidence>
<dbReference type="InterPro" id="IPR000836">
    <property type="entry name" value="PRTase_dom"/>
</dbReference>
<evidence type="ECO:0000259" key="7">
    <source>
        <dbReference type="Pfam" id="PF00156"/>
    </source>
</evidence>
<dbReference type="InterPro" id="IPR029057">
    <property type="entry name" value="PRTase-like"/>
</dbReference>
<dbReference type="EMBL" id="MNXQ01000018">
    <property type="protein sequence ID" value="OIP03988.1"/>
    <property type="molecule type" value="Genomic_DNA"/>
</dbReference>
<dbReference type="Gene3D" id="3.40.50.2020">
    <property type="match status" value="1"/>
</dbReference>
<comment type="similarity">
    <text evidence="6">Belongs to the purine/pyrimidine phosphoribosyltransferase family. PyrE subfamily.</text>
</comment>
<feature type="binding site" evidence="6">
    <location>
        <position position="125"/>
    </location>
    <ligand>
        <name>orotate</name>
        <dbReference type="ChEBI" id="CHEBI:30839"/>
    </ligand>
</feature>
<feature type="binding site" description="in other chain" evidence="6">
    <location>
        <position position="96"/>
    </location>
    <ligand>
        <name>5-phospho-alpha-D-ribose 1-diphosphate</name>
        <dbReference type="ChEBI" id="CHEBI:58017"/>
        <note>ligand shared between dimeric partners</note>
    </ligand>
</feature>
<dbReference type="PANTHER" id="PTHR19278:SF9">
    <property type="entry name" value="URIDINE 5'-MONOPHOSPHATE SYNTHASE"/>
    <property type="match status" value="1"/>
</dbReference>
<comment type="caution">
    <text evidence="6">Lacks conserved residue(s) required for the propagation of feature annotation.</text>
</comment>
<proteinExistence type="inferred from homology"/>
<dbReference type="CDD" id="cd06223">
    <property type="entry name" value="PRTases_typeI"/>
    <property type="match status" value="1"/>
</dbReference>
<evidence type="ECO:0000313" key="9">
    <source>
        <dbReference type="Proteomes" id="UP000183605"/>
    </source>
</evidence>
<evidence type="ECO:0000256" key="5">
    <source>
        <dbReference type="ARBA" id="ARBA00022975"/>
    </source>
</evidence>
<evidence type="ECO:0000256" key="4">
    <source>
        <dbReference type="ARBA" id="ARBA00022679"/>
    </source>
</evidence>
<dbReference type="EC" id="2.4.2.10" evidence="2 6"/>
<dbReference type="UniPathway" id="UPA00070">
    <property type="reaction ID" value="UER00119"/>
</dbReference>
<evidence type="ECO:0000313" key="8">
    <source>
        <dbReference type="EMBL" id="OIP03988.1"/>
    </source>
</evidence>
<keyword evidence="6" id="KW-0460">Magnesium</keyword>
<evidence type="ECO:0000256" key="1">
    <source>
        <dbReference type="ARBA" id="ARBA00004889"/>
    </source>
</evidence>
<reference evidence="8 9" key="1">
    <citation type="journal article" date="2016" name="Environ. Microbiol.">
        <title>Genomic resolution of a cold subsurface aquifer community provides metabolic insights for novel microbes adapted to high CO concentrations.</title>
        <authorList>
            <person name="Probst A.J."/>
            <person name="Castelle C.J."/>
            <person name="Singh A."/>
            <person name="Brown C.T."/>
            <person name="Anantharaman K."/>
            <person name="Sharon I."/>
            <person name="Hug L.A."/>
            <person name="Burstein D."/>
            <person name="Emerson J.B."/>
            <person name="Thomas B.C."/>
            <person name="Banfield J.F."/>
        </authorList>
    </citation>
    <scope>NUCLEOTIDE SEQUENCE [LARGE SCALE GENOMIC DNA]</scope>
    <source>
        <strain evidence="8">CG2_30_44_31</strain>
    </source>
</reference>
<protein>
    <recommendedName>
        <fullName evidence="2 6">Orotate phosphoribosyltransferase</fullName>
        <shortName evidence="6">OPRT</shortName>
        <shortName evidence="6">OPRTase</shortName>
        <ecNumber evidence="2 6">2.4.2.10</ecNumber>
    </recommendedName>
</protein>
<keyword evidence="3 6" id="KW-0328">Glycosyltransferase</keyword>
<accession>A0A1J5AZM0</accession>
<dbReference type="AlphaFoldDB" id="A0A1J5AZM0"/>
<organism evidence="8 9">
    <name type="scientific">Candidatus Beckwithbacteria bacterium CG2_30_44_31</name>
    <dbReference type="NCBI Taxonomy" id="1805035"/>
    <lineage>
        <taxon>Bacteria</taxon>
        <taxon>Candidatus Beckwithiibacteriota</taxon>
    </lineage>
</organism>
<dbReference type="HAMAP" id="MF_01208">
    <property type="entry name" value="PyrE"/>
    <property type="match status" value="1"/>
</dbReference>
<feature type="binding site" evidence="6">
    <location>
        <position position="153"/>
    </location>
    <ligand>
        <name>orotate</name>
        <dbReference type="ChEBI" id="CHEBI:30839"/>
    </ligand>
</feature>
<keyword evidence="4 6" id="KW-0808">Transferase</keyword>
<dbReference type="SUPFAM" id="SSF53271">
    <property type="entry name" value="PRTase-like"/>
    <property type="match status" value="1"/>
</dbReference>
<dbReference type="GO" id="GO:0044205">
    <property type="term" value="P:'de novo' UMP biosynthetic process"/>
    <property type="evidence" value="ECO:0007669"/>
    <property type="project" value="UniProtKB-UniRule"/>
</dbReference>
<dbReference type="GO" id="GO:0019856">
    <property type="term" value="P:pyrimidine nucleobase biosynthetic process"/>
    <property type="evidence" value="ECO:0007669"/>
    <property type="project" value="TreeGrafter"/>
</dbReference>
<comment type="catalytic activity">
    <reaction evidence="6">
        <text>orotidine 5'-phosphate + diphosphate = orotate + 5-phospho-alpha-D-ribose 1-diphosphate</text>
        <dbReference type="Rhea" id="RHEA:10380"/>
        <dbReference type="ChEBI" id="CHEBI:30839"/>
        <dbReference type="ChEBI" id="CHEBI:33019"/>
        <dbReference type="ChEBI" id="CHEBI:57538"/>
        <dbReference type="ChEBI" id="CHEBI:58017"/>
        <dbReference type="EC" id="2.4.2.10"/>
    </reaction>
</comment>
<dbReference type="GO" id="GO:0004588">
    <property type="term" value="F:orotate phosphoribosyltransferase activity"/>
    <property type="evidence" value="ECO:0007669"/>
    <property type="project" value="UniProtKB-UniRule"/>
</dbReference>
<evidence type="ECO:0000256" key="2">
    <source>
        <dbReference type="ARBA" id="ARBA00011971"/>
    </source>
</evidence>
<dbReference type="Proteomes" id="UP000183605">
    <property type="component" value="Unassembled WGS sequence"/>
</dbReference>